<keyword evidence="3" id="KW-1185">Reference proteome</keyword>
<keyword evidence="1" id="KW-0812">Transmembrane</keyword>
<feature type="transmembrane region" description="Helical" evidence="1">
    <location>
        <begin position="41"/>
        <end position="60"/>
    </location>
</feature>
<feature type="transmembrane region" description="Helical" evidence="1">
    <location>
        <begin position="102"/>
        <end position="130"/>
    </location>
</feature>
<evidence type="ECO:0000313" key="3">
    <source>
        <dbReference type="Proteomes" id="UP000521379"/>
    </source>
</evidence>
<dbReference type="Proteomes" id="UP000521379">
    <property type="component" value="Unassembled WGS sequence"/>
</dbReference>
<feature type="transmembrane region" description="Helical" evidence="1">
    <location>
        <begin position="72"/>
        <end position="96"/>
    </location>
</feature>
<dbReference type="RefSeq" id="WP_157980499.1">
    <property type="nucleotide sequence ID" value="NZ_JAAVUN010000016.1"/>
</dbReference>
<gene>
    <name evidence="2" type="ORF">GTW58_08895</name>
</gene>
<reference evidence="2 3" key="1">
    <citation type="submission" date="2020-02" db="EMBL/GenBank/DDBJ databases">
        <authorList>
            <person name="Sun Q."/>
        </authorList>
    </citation>
    <scope>NUCLEOTIDE SEQUENCE [LARGE SCALE GENOMIC DNA]</scope>
    <source>
        <strain evidence="2 3">YIM 13062</strain>
    </source>
</reference>
<dbReference type="AlphaFoldDB" id="A0A846TXW0"/>
<evidence type="ECO:0000313" key="2">
    <source>
        <dbReference type="EMBL" id="NKE10047.1"/>
    </source>
</evidence>
<sequence>MSIVIVIDDLFHIHEKGGEYLAVAWELQPAFRLRNVDFGELIVWAAIGTVLLIPLVTGHLRANKWARRQSWTLLGLLALLAVFAVGVDMLIIMIYWDVPRFVIRLLALTETAGEIVPMALYLTFVIKLALMPDQPIFKRRSPAGERGSVGAQT</sequence>
<comment type="caution">
    <text evidence="2">The sequence shown here is derived from an EMBL/GenBank/DDBJ whole genome shotgun (WGS) entry which is preliminary data.</text>
</comment>
<protein>
    <submittedName>
        <fullName evidence="2">Uncharacterized protein</fullName>
    </submittedName>
</protein>
<accession>A0A846TXW0</accession>
<evidence type="ECO:0000256" key="1">
    <source>
        <dbReference type="SAM" id="Phobius"/>
    </source>
</evidence>
<organism evidence="2 3">
    <name type="scientific">Kocuria subflava</name>
    <dbReference type="NCBI Taxonomy" id="1736139"/>
    <lineage>
        <taxon>Bacteria</taxon>
        <taxon>Bacillati</taxon>
        <taxon>Actinomycetota</taxon>
        <taxon>Actinomycetes</taxon>
        <taxon>Micrococcales</taxon>
        <taxon>Micrococcaceae</taxon>
        <taxon>Kocuria</taxon>
    </lineage>
</organism>
<name>A0A846TXW0_9MICC</name>
<keyword evidence="1" id="KW-1133">Transmembrane helix</keyword>
<proteinExistence type="predicted"/>
<keyword evidence="1" id="KW-0472">Membrane</keyword>
<dbReference type="EMBL" id="JAAVUN010000016">
    <property type="protein sequence ID" value="NKE10047.1"/>
    <property type="molecule type" value="Genomic_DNA"/>
</dbReference>